<name>A0ABQ9YBF2_9EUKA</name>
<evidence type="ECO:0000313" key="1">
    <source>
        <dbReference type="EMBL" id="KAK2961097.1"/>
    </source>
</evidence>
<keyword evidence="2" id="KW-1185">Reference proteome</keyword>
<protein>
    <submittedName>
        <fullName evidence="1">Uncharacterized protein</fullName>
    </submittedName>
</protein>
<reference evidence="1 2" key="1">
    <citation type="journal article" date="2022" name="bioRxiv">
        <title>Genomics of Preaxostyla Flagellates Illuminates Evolutionary Transitions and the Path Towards Mitochondrial Loss.</title>
        <authorList>
            <person name="Novak L.V.F."/>
            <person name="Treitli S.C."/>
            <person name="Pyrih J."/>
            <person name="Halakuc P."/>
            <person name="Pipaliya S.V."/>
            <person name="Vacek V."/>
            <person name="Brzon O."/>
            <person name="Soukal P."/>
            <person name="Eme L."/>
            <person name="Dacks J.B."/>
            <person name="Karnkowska A."/>
            <person name="Elias M."/>
            <person name="Hampl V."/>
        </authorList>
    </citation>
    <scope>NUCLEOTIDE SEQUENCE [LARGE SCALE GENOMIC DNA]</scope>
    <source>
        <strain evidence="1">NAU3</strain>
        <tissue evidence="1">Gut</tissue>
    </source>
</reference>
<proteinExistence type="predicted"/>
<gene>
    <name evidence="1" type="ORF">BLNAU_3865</name>
</gene>
<evidence type="ECO:0000313" key="2">
    <source>
        <dbReference type="Proteomes" id="UP001281761"/>
    </source>
</evidence>
<accession>A0ABQ9YBF2</accession>
<sequence length="556" mass="64454">MGSEQSVQNGNLSPRALNNPRSWNLSNISSLLERLQCDDEEHIVDTLRILQTVASGCCSCMESLFFEPEIVDSLFLQHEDFIDSTFNKIGKSSPPSAVITTLARISLHKKIEIAFNSLKALYSVVYRNVVALTHIPSPIFPSSSPHQQYSGHSFLPALTKNLRIVYFSIQRTLPTDSSHLPKYVQFTKDDKSIVARSLLFCSKSFLLSIPLLLRIKLNEVDSEIVRELILFVKASLITILTTISNIDTLITSLPSDSSPTTPLGSGIDTESVDSLKRLRDACEEFVNDGWRFFERMAFQRTEPHKTSFQRIILDDPSFPDLILNSLKLNHKDIRQNTLHTITHIVVNFPSMKERFMTASLVWRMFETVDFARLPHSESKTLLELTLFIANMFDLIEFDVVERFLRYSVIRDSVFEPAKQFITLIFRNSEKLALDKHEHYHFESCICRIHNHIKMMELRADEHDADFVSELVKWEVRTMIEMENEHHFKTVFDSMLNRTQEWRWNQPERQKRREVVLREEGWDDVFELRVVGIEVDTNPNLQHVSSLFRFELTLNAN</sequence>
<comment type="caution">
    <text evidence="1">The sequence shown here is derived from an EMBL/GenBank/DDBJ whole genome shotgun (WGS) entry which is preliminary data.</text>
</comment>
<dbReference type="EMBL" id="JARBJD010000018">
    <property type="protein sequence ID" value="KAK2961097.1"/>
    <property type="molecule type" value="Genomic_DNA"/>
</dbReference>
<organism evidence="1 2">
    <name type="scientific">Blattamonas nauphoetae</name>
    <dbReference type="NCBI Taxonomy" id="2049346"/>
    <lineage>
        <taxon>Eukaryota</taxon>
        <taxon>Metamonada</taxon>
        <taxon>Preaxostyla</taxon>
        <taxon>Oxymonadida</taxon>
        <taxon>Blattamonas</taxon>
    </lineage>
</organism>
<dbReference type="Proteomes" id="UP001281761">
    <property type="component" value="Unassembled WGS sequence"/>
</dbReference>